<accession>K0IC62</accession>
<dbReference type="InterPro" id="IPR011991">
    <property type="entry name" value="ArsR-like_HTH"/>
</dbReference>
<dbReference type="KEGG" id="nga:Ngar_c20090"/>
<protein>
    <recommendedName>
        <fullName evidence="1">HTH arsR-type domain-containing protein</fullName>
    </recommendedName>
</protein>
<dbReference type="RefSeq" id="WP_015019476.1">
    <property type="nucleotide sequence ID" value="NC_018719.1"/>
</dbReference>
<dbReference type="EMBL" id="CP002408">
    <property type="protein sequence ID" value="AFU58941.1"/>
    <property type="molecule type" value="Genomic_DNA"/>
</dbReference>
<dbReference type="InterPro" id="IPR036390">
    <property type="entry name" value="WH_DNA-bd_sf"/>
</dbReference>
<dbReference type="HOGENOM" id="CLU_2353302_0_0_2"/>
<dbReference type="SMART" id="SM00418">
    <property type="entry name" value="HTH_ARSR"/>
    <property type="match status" value="1"/>
</dbReference>
<dbReference type="InterPro" id="IPR036388">
    <property type="entry name" value="WH-like_DNA-bd_sf"/>
</dbReference>
<dbReference type="InParanoid" id="K0IC62"/>
<evidence type="ECO:0000259" key="1">
    <source>
        <dbReference type="SMART" id="SM00418"/>
    </source>
</evidence>
<sequence length="98" mass="10887">MKGTLDSITASSKWIEQTLSSKVRIRILVFLAANRGRAFSRYKISSATNVSAKEVSKHMKILVEAKLVKTVSGGVMLYSFDEGELALLFAEFLRRCVS</sequence>
<evidence type="ECO:0000313" key="2">
    <source>
        <dbReference type="EMBL" id="AFU58941.1"/>
    </source>
</evidence>
<dbReference type="AlphaFoldDB" id="K0IC62"/>
<dbReference type="InterPro" id="IPR001845">
    <property type="entry name" value="HTH_ArsR_DNA-bd_dom"/>
</dbReference>
<dbReference type="GeneID" id="13795872"/>
<name>K0IC62_NITGG</name>
<dbReference type="Proteomes" id="UP000008037">
    <property type="component" value="Chromosome"/>
</dbReference>
<dbReference type="GO" id="GO:0003700">
    <property type="term" value="F:DNA-binding transcription factor activity"/>
    <property type="evidence" value="ECO:0007669"/>
    <property type="project" value="InterPro"/>
</dbReference>
<proteinExistence type="predicted"/>
<dbReference type="OrthoDB" id="378428at2157"/>
<dbReference type="SUPFAM" id="SSF46785">
    <property type="entry name" value="Winged helix' DNA-binding domain"/>
    <property type="match status" value="1"/>
</dbReference>
<organism evidence="2 3">
    <name type="scientific">Nitrososphaera gargensis (strain Ga9.2)</name>
    <dbReference type="NCBI Taxonomy" id="1237085"/>
    <lineage>
        <taxon>Archaea</taxon>
        <taxon>Nitrososphaerota</taxon>
        <taxon>Nitrososphaeria</taxon>
        <taxon>Nitrososphaerales</taxon>
        <taxon>Nitrososphaeraceae</taxon>
        <taxon>Nitrososphaera</taxon>
    </lineage>
</organism>
<dbReference type="BioCyc" id="CNIT1237085:G1324-2007-MONOMER"/>
<dbReference type="Gene3D" id="1.10.10.10">
    <property type="entry name" value="Winged helix-like DNA-binding domain superfamily/Winged helix DNA-binding domain"/>
    <property type="match status" value="1"/>
</dbReference>
<evidence type="ECO:0000313" key="3">
    <source>
        <dbReference type="Proteomes" id="UP000008037"/>
    </source>
</evidence>
<reference evidence="2 3" key="1">
    <citation type="journal article" date="2012" name="Environ. Microbiol.">
        <title>The genome of the ammonia-oxidizing Candidatus Nitrososphaera gargensis: insights into metabolic versatility and environmental adaptations.</title>
        <authorList>
            <person name="Spang A."/>
            <person name="Poehlein A."/>
            <person name="Offre P."/>
            <person name="Zumbragel S."/>
            <person name="Haider S."/>
            <person name="Rychlik N."/>
            <person name="Nowka B."/>
            <person name="Schmeisser C."/>
            <person name="Lebedeva E.V."/>
            <person name="Rattei T."/>
            <person name="Bohm C."/>
            <person name="Schmid M."/>
            <person name="Galushko A."/>
            <person name="Hatzenpichler R."/>
            <person name="Weinmaier T."/>
            <person name="Daniel R."/>
            <person name="Schleper C."/>
            <person name="Spieck E."/>
            <person name="Streit W."/>
            <person name="Wagner M."/>
        </authorList>
    </citation>
    <scope>NUCLEOTIDE SEQUENCE [LARGE SCALE GENOMIC DNA]</scope>
    <source>
        <strain evidence="3">Ga9.2</strain>
    </source>
</reference>
<feature type="domain" description="HTH arsR-type" evidence="1">
    <location>
        <begin position="14"/>
        <end position="94"/>
    </location>
</feature>
<gene>
    <name evidence="2" type="ordered locus">Ngar_c20090</name>
</gene>
<dbReference type="CDD" id="cd00090">
    <property type="entry name" value="HTH_ARSR"/>
    <property type="match status" value="1"/>
</dbReference>
<keyword evidence="3" id="KW-1185">Reference proteome</keyword>
<dbReference type="Pfam" id="PF12840">
    <property type="entry name" value="HTH_20"/>
    <property type="match status" value="1"/>
</dbReference>